<evidence type="ECO:0000313" key="1">
    <source>
        <dbReference type="EMBL" id="CAF4340809.1"/>
    </source>
</evidence>
<protein>
    <submittedName>
        <fullName evidence="1">Uncharacterized protein</fullName>
    </submittedName>
</protein>
<name>A0A8S2UW94_9BILA</name>
<dbReference type="EMBL" id="CAJOBI010044488">
    <property type="protein sequence ID" value="CAF4340809.1"/>
    <property type="molecule type" value="Genomic_DNA"/>
</dbReference>
<sequence length="84" mass="9560">MVDIKPRSLVTCACGKTLQLRNLAQHCSSKSHTAFANKQMSITRDKNDDVVNSNSSDHLLDLTAFLRNYDLRADQDRIRVIVER</sequence>
<proteinExistence type="predicted"/>
<accession>A0A8S2UW94</accession>
<gene>
    <name evidence="1" type="ORF">SMN809_LOCUS27794</name>
</gene>
<feature type="non-terminal residue" evidence="1">
    <location>
        <position position="84"/>
    </location>
</feature>
<comment type="caution">
    <text evidence="1">The sequence shown here is derived from an EMBL/GenBank/DDBJ whole genome shotgun (WGS) entry which is preliminary data.</text>
</comment>
<organism evidence="1 2">
    <name type="scientific">Rotaria magnacalcarata</name>
    <dbReference type="NCBI Taxonomy" id="392030"/>
    <lineage>
        <taxon>Eukaryota</taxon>
        <taxon>Metazoa</taxon>
        <taxon>Spiralia</taxon>
        <taxon>Gnathifera</taxon>
        <taxon>Rotifera</taxon>
        <taxon>Eurotatoria</taxon>
        <taxon>Bdelloidea</taxon>
        <taxon>Philodinida</taxon>
        <taxon>Philodinidae</taxon>
        <taxon>Rotaria</taxon>
    </lineage>
</organism>
<dbReference type="AlphaFoldDB" id="A0A8S2UW94"/>
<dbReference type="Proteomes" id="UP000676336">
    <property type="component" value="Unassembled WGS sequence"/>
</dbReference>
<reference evidence="1" key="1">
    <citation type="submission" date="2021-02" db="EMBL/GenBank/DDBJ databases">
        <authorList>
            <person name="Nowell W R."/>
        </authorList>
    </citation>
    <scope>NUCLEOTIDE SEQUENCE</scope>
</reference>
<evidence type="ECO:0000313" key="2">
    <source>
        <dbReference type="Proteomes" id="UP000676336"/>
    </source>
</evidence>